<sequence>MSLSENNLKIFLIALHSIVEEMSVASVDILFAKNRNAALSYPPNGDLSLDEEIALAKIKWSPPLQSALRKIFANAAANSIFSSLCLIDGIAVPNGEIGELKSITLQDAPEDDGFNQEMLNHGFLEAYWDWCKIRRKKNW</sequence>
<dbReference type="AlphaFoldDB" id="T0GR76"/>
<accession>T0GR76</accession>
<comment type="caution">
    <text evidence="1">The sequence shown here is derived from an EMBL/GenBank/DDBJ whole genome shotgun (WGS) entry which is preliminary data.</text>
</comment>
<gene>
    <name evidence="1" type="ORF">LEP1GSC059_1967</name>
</gene>
<evidence type="ECO:0000313" key="2">
    <source>
        <dbReference type="Proteomes" id="UP000015442"/>
    </source>
</evidence>
<dbReference type="RefSeq" id="WP_020981262.1">
    <property type="nucleotide sequence ID" value="NZ_AKWY02000034.1"/>
</dbReference>
<dbReference type="EMBL" id="AKWY02000034">
    <property type="protein sequence ID" value="EQA69901.1"/>
    <property type="molecule type" value="Genomic_DNA"/>
</dbReference>
<reference evidence="1 2" key="1">
    <citation type="submission" date="2013-05" db="EMBL/GenBank/DDBJ databases">
        <authorList>
            <person name="Harkins D.M."/>
            <person name="Durkin A.S."/>
            <person name="Brinkac L.M."/>
            <person name="Haft D.H."/>
            <person name="Selengut J.D."/>
            <person name="Sanka R."/>
            <person name="DePew J."/>
            <person name="Purushe J."/>
            <person name="Hartskeerl R.A."/>
            <person name="Ahmed A."/>
            <person name="van der Linden H."/>
            <person name="Goris M.G.A."/>
            <person name="Vinetz J.M."/>
            <person name="Sutton G.G."/>
            <person name="Nierman W.C."/>
            <person name="Fouts D.E."/>
        </authorList>
    </citation>
    <scope>NUCLEOTIDE SEQUENCE [LARGE SCALE GENOMIC DNA]</scope>
    <source>
        <strain evidence="1 2">CZ214</strain>
    </source>
</reference>
<dbReference type="Proteomes" id="UP000015442">
    <property type="component" value="Unassembled WGS sequence"/>
</dbReference>
<proteinExistence type="predicted"/>
<organism evidence="1 2">
    <name type="scientific">Leptospira noguchii serovar Panama str. CZ214</name>
    <dbReference type="NCBI Taxonomy" id="1001595"/>
    <lineage>
        <taxon>Bacteria</taxon>
        <taxon>Pseudomonadati</taxon>
        <taxon>Spirochaetota</taxon>
        <taxon>Spirochaetia</taxon>
        <taxon>Leptospirales</taxon>
        <taxon>Leptospiraceae</taxon>
        <taxon>Leptospira</taxon>
    </lineage>
</organism>
<evidence type="ECO:0000313" key="1">
    <source>
        <dbReference type="EMBL" id="EQA69901.1"/>
    </source>
</evidence>
<name>T0GR76_9LEPT</name>
<protein>
    <submittedName>
        <fullName evidence="1">Uncharacterized protein</fullName>
    </submittedName>
</protein>
<dbReference type="GeneID" id="23203682"/>